<evidence type="ECO:0000313" key="1">
    <source>
        <dbReference type="EMBL" id="NDU95677.1"/>
    </source>
</evidence>
<organism evidence="1 2">
    <name type="scientific">Spirosoma terrae</name>
    <dbReference type="NCBI Taxonomy" id="1968276"/>
    <lineage>
        <taxon>Bacteria</taxon>
        <taxon>Pseudomonadati</taxon>
        <taxon>Bacteroidota</taxon>
        <taxon>Cytophagia</taxon>
        <taxon>Cytophagales</taxon>
        <taxon>Cytophagaceae</taxon>
        <taxon>Spirosoma</taxon>
    </lineage>
</organism>
<dbReference type="AlphaFoldDB" id="A0A6L9L865"/>
<keyword evidence="2" id="KW-1185">Reference proteome</keyword>
<reference evidence="1 2" key="1">
    <citation type="submission" date="2020-02" db="EMBL/GenBank/DDBJ databases">
        <title>Draft genome sequence of two Spirosoma agri KCTC 52727 and Spirosoma terrae KCTC 52035.</title>
        <authorList>
            <person name="Rojas J."/>
            <person name="Ambika Manirajan B."/>
            <person name="Suarez C."/>
            <person name="Ratering S."/>
            <person name="Schnell S."/>
        </authorList>
    </citation>
    <scope>NUCLEOTIDE SEQUENCE [LARGE SCALE GENOMIC DNA]</scope>
    <source>
        <strain evidence="1 2">KCTC 52035</strain>
    </source>
</reference>
<protein>
    <submittedName>
        <fullName evidence="1">Uncharacterized protein</fullName>
    </submittedName>
</protein>
<dbReference type="RefSeq" id="WP_163948165.1">
    <property type="nucleotide sequence ID" value="NZ_JAAFZH010000004.1"/>
</dbReference>
<sequence>MSLSKENPRDISIAEWLGWKLVRENELPSFHHQAGWVVPDQGYGIIIRNKLNFRYDWQQLMAVVDKIEADVDSEGSRPRVTIDTRFVRIDDKEYLIVDGKPKQDIVWAAVSDYCLAHPKNENNIVTPG</sequence>
<comment type="caution">
    <text evidence="1">The sequence shown here is derived from an EMBL/GenBank/DDBJ whole genome shotgun (WGS) entry which is preliminary data.</text>
</comment>
<dbReference type="Proteomes" id="UP000474175">
    <property type="component" value="Unassembled WGS sequence"/>
</dbReference>
<name>A0A6L9L865_9BACT</name>
<gene>
    <name evidence="1" type="ORF">GK108_12410</name>
</gene>
<accession>A0A6L9L865</accession>
<proteinExistence type="predicted"/>
<dbReference type="EMBL" id="JAAFZH010000004">
    <property type="protein sequence ID" value="NDU95677.1"/>
    <property type="molecule type" value="Genomic_DNA"/>
</dbReference>
<evidence type="ECO:0000313" key="2">
    <source>
        <dbReference type="Proteomes" id="UP000474175"/>
    </source>
</evidence>